<keyword evidence="10" id="KW-0732">Signal</keyword>
<evidence type="ECO:0000256" key="10">
    <source>
        <dbReference type="SAM" id="SignalP"/>
    </source>
</evidence>
<evidence type="ECO:0000259" key="11">
    <source>
        <dbReference type="Pfam" id="PF00593"/>
    </source>
</evidence>
<organism evidence="13 14">
    <name type="scientific">Pedobacter alpinus</name>
    <dbReference type="NCBI Taxonomy" id="1590643"/>
    <lineage>
        <taxon>Bacteria</taxon>
        <taxon>Pseudomonadati</taxon>
        <taxon>Bacteroidota</taxon>
        <taxon>Sphingobacteriia</taxon>
        <taxon>Sphingobacteriales</taxon>
        <taxon>Sphingobacteriaceae</taxon>
        <taxon>Pedobacter</taxon>
    </lineage>
</organism>
<dbReference type="InterPro" id="IPR008969">
    <property type="entry name" value="CarboxyPept-like_regulatory"/>
</dbReference>
<feature type="domain" description="TonB-dependent receptor-like beta-barrel" evidence="11">
    <location>
        <begin position="432"/>
        <end position="879"/>
    </location>
</feature>
<feature type="domain" description="TonB-dependent receptor plug" evidence="12">
    <location>
        <begin position="121"/>
        <end position="228"/>
    </location>
</feature>
<keyword evidence="5 9" id="KW-0798">TonB box</keyword>
<evidence type="ECO:0000259" key="12">
    <source>
        <dbReference type="Pfam" id="PF07715"/>
    </source>
</evidence>
<dbReference type="NCBIfam" id="TIGR04056">
    <property type="entry name" value="OMP_RagA_SusC"/>
    <property type="match status" value="1"/>
</dbReference>
<gene>
    <name evidence="13" type="ORF">ACFSSE_17455</name>
</gene>
<keyword evidence="4 8" id="KW-0812">Transmembrane</keyword>
<evidence type="ECO:0000313" key="13">
    <source>
        <dbReference type="EMBL" id="MFD2733500.1"/>
    </source>
</evidence>
<dbReference type="Pfam" id="PF13715">
    <property type="entry name" value="CarbopepD_reg_2"/>
    <property type="match status" value="1"/>
</dbReference>
<comment type="similarity">
    <text evidence="8 9">Belongs to the TonB-dependent receptor family.</text>
</comment>
<keyword evidence="7 8" id="KW-0998">Cell outer membrane</keyword>
<dbReference type="InterPro" id="IPR012910">
    <property type="entry name" value="Plug_dom"/>
</dbReference>
<dbReference type="Gene3D" id="2.60.40.1120">
    <property type="entry name" value="Carboxypeptidase-like, regulatory domain"/>
    <property type="match status" value="1"/>
</dbReference>
<dbReference type="InterPro" id="IPR023997">
    <property type="entry name" value="TonB-dep_OMP_SusC/RagA_CS"/>
</dbReference>
<evidence type="ECO:0000256" key="7">
    <source>
        <dbReference type="ARBA" id="ARBA00023237"/>
    </source>
</evidence>
<sequence length="1068" mass="118429">MKFKTYISIMAYGFVFLLCFAAKQSIAQTKIKVQGIVKSVEGEPLPGVSVSIKDTKTGTTTDLNGQFTISTEPGKILVFNYLGFKTLAKGVTDQKVMNVTLEIERSLMDEVVVIGYGTQRKSSVTGAVSKLVNTNLDEIPTSRLDNALIGKIAGVSIQNVTSEVGADPVIRVRGFGSISANSSPLVVVDGYPVPDGLSFVNPQDVESIEVLKDAASAAIYGSRGANGVILITTKQGVADKPRYSVKTFSGIRESYALNPIMSITEYAQGLYREAALREQDPSVPVNSRNLITPNERAMYVIENQIFGQPTNWQDVGLRNNPIINNAQLSISGGKKDLKYFISGNITQDQGVMKFSDNTRASFRTRLSGDLSKKIKFNININPSYNGTTRPAANYTDYFRFFSFLPERHNDFTTAFVRQNPQWAGINTGDYAQARHFSGLNYSGMMPDGSLWTSSGTVIPWSTNNNSPISIADRQDITRTQYRMLGSGDLSYEIIPKLILKTSIGGYYTNQDDLDFTLSNARQDGAVNEADIRNRVFKDILWENTLNYNFTKKDHSFGFLAGFTTQQTFTNSSRYVGRDYPADQLNTQPSQIDLALSVPFQDRVGLISYLGRFNYDYKSKYLFQTSFRTDGSSNFAPGRKWGYFPSVSLGWVASNEDFLKDARWLSNLKLRSSYGATGNNRINSFAFTNLLYPSNYSFGGGTGSLGLGLSPNGTVLANPNITWERTFAYNTGLDLSVLNNRFGLTVEYYSSTTDRLLYNQAVPAITGSNEYVNNVGKVRNRGLEFEITSNNYRSKNFEWSTSANISANRNTLLALGGEPFQNNFGERNEIYSAVVGKQAIQYLGFKTDGIWTSQTQIDEARAAGQSSLLARYYTPGGLKFVDVNADGIIDNNDRTTIGSPFPDFLWGVTNTLKYKSFDLSVSIQGSQGGQLVNGDYNYLETKRLNKNFNNENRWISEQFPGDGKTPYNDFGFNGMLTDFVVEDASYASIRNVIIGYGLPTKFTKKAKISNMRVYASAENLLYFMGKNYRGINPEARTTSSAYASPLIDGYQRGAFPIMRTITFGLDFTF</sequence>
<dbReference type="Pfam" id="PF07715">
    <property type="entry name" value="Plug"/>
    <property type="match status" value="1"/>
</dbReference>
<keyword evidence="14" id="KW-1185">Reference proteome</keyword>
<dbReference type="EMBL" id="JBHULV010000056">
    <property type="protein sequence ID" value="MFD2733500.1"/>
    <property type="molecule type" value="Genomic_DNA"/>
</dbReference>
<dbReference type="SUPFAM" id="SSF49464">
    <property type="entry name" value="Carboxypeptidase regulatory domain-like"/>
    <property type="match status" value="1"/>
</dbReference>
<evidence type="ECO:0000256" key="8">
    <source>
        <dbReference type="PROSITE-ProRule" id="PRU01360"/>
    </source>
</evidence>
<proteinExistence type="inferred from homology"/>
<dbReference type="InterPro" id="IPR039426">
    <property type="entry name" value="TonB-dep_rcpt-like"/>
</dbReference>
<evidence type="ECO:0000256" key="2">
    <source>
        <dbReference type="ARBA" id="ARBA00022448"/>
    </source>
</evidence>
<comment type="caution">
    <text evidence="13">The sequence shown here is derived from an EMBL/GenBank/DDBJ whole genome shotgun (WGS) entry which is preliminary data.</text>
</comment>
<dbReference type="InterPro" id="IPR036942">
    <property type="entry name" value="Beta-barrel_TonB_sf"/>
</dbReference>
<keyword evidence="2 8" id="KW-0813">Transport</keyword>
<comment type="subcellular location">
    <subcellularLocation>
        <location evidence="1 8">Cell outer membrane</location>
        <topology evidence="1 8">Multi-pass membrane protein</topology>
    </subcellularLocation>
</comment>
<keyword evidence="6 8" id="KW-0472">Membrane</keyword>
<name>A0ABW5TXN9_9SPHI</name>
<evidence type="ECO:0000256" key="1">
    <source>
        <dbReference type="ARBA" id="ARBA00004571"/>
    </source>
</evidence>
<dbReference type="Gene3D" id="2.40.170.20">
    <property type="entry name" value="TonB-dependent receptor, beta-barrel domain"/>
    <property type="match status" value="1"/>
</dbReference>
<dbReference type="InterPro" id="IPR037066">
    <property type="entry name" value="Plug_dom_sf"/>
</dbReference>
<dbReference type="InterPro" id="IPR000531">
    <property type="entry name" value="Beta-barrel_TonB"/>
</dbReference>
<feature type="chain" id="PRO_5045930511" evidence="10">
    <location>
        <begin position="28"/>
        <end position="1068"/>
    </location>
</feature>
<dbReference type="Proteomes" id="UP001597546">
    <property type="component" value="Unassembled WGS sequence"/>
</dbReference>
<dbReference type="PROSITE" id="PS52016">
    <property type="entry name" value="TONB_DEPENDENT_REC_3"/>
    <property type="match status" value="1"/>
</dbReference>
<reference evidence="14" key="1">
    <citation type="journal article" date="2019" name="Int. J. Syst. Evol. Microbiol.">
        <title>The Global Catalogue of Microorganisms (GCM) 10K type strain sequencing project: providing services to taxonomists for standard genome sequencing and annotation.</title>
        <authorList>
            <consortium name="The Broad Institute Genomics Platform"/>
            <consortium name="The Broad Institute Genome Sequencing Center for Infectious Disease"/>
            <person name="Wu L."/>
            <person name="Ma J."/>
        </authorList>
    </citation>
    <scope>NUCLEOTIDE SEQUENCE [LARGE SCALE GENOMIC DNA]</scope>
    <source>
        <strain evidence="14">KCTC 42456</strain>
    </source>
</reference>
<evidence type="ECO:0000256" key="5">
    <source>
        <dbReference type="ARBA" id="ARBA00023077"/>
    </source>
</evidence>
<feature type="signal peptide" evidence="10">
    <location>
        <begin position="1"/>
        <end position="27"/>
    </location>
</feature>
<protein>
    <submittedName>
        <fullName evidence="13">SusC/RagA family TonB-linked outer membrane protein</fullName>
    </submittedName>
</protein>
<accession>A0ABW5TXN9</accession>
<keyword evidence="3 8" id="KW-1134">Transmembrane beta strand</keyword>
<evidence type="ECO:0000256" key="3">
    <source>
        <dbReference type="ARBA" id="ARBA00022452"/>
    </source>
</evidence>
<evidence type="ECO:0000313" key="14">
    <source>
        <dbReference type="Proteomes" id="UP001597546"/>
    </source>
</evidence>
<dbReference type="Gene3D" id="2.170.130.10">
    <property type="entry name" value="TonB-dependent receptor, plug domain"/>
    <property type="match status" value="1"/>
</dbReference>
<evidence type="ECO:0000256" key="9">
    <source>
        <dbReference type="RuleBase" id="RU003357"/>
    </source>
</evidence>
<dbReference type="InterPro" id="IPR023996">
    <property type="entry name" value="TonB-dep_OMP_SusC/RagA"/>
</dbReference>
<evidence type="ECO:0000256" key="4">
    <source>
        <dbReference type="ARBA" id="ARBA00022692"/>
    </source>
</evidence>
<dbReference type="NCBIfam" id="TIGR04057">
    <property type="entry name" value="SusC_RagA_signa"/>
    <property type="match status" value="1"/>
</dbReference>
<evidence type="ECO:0000256" key="6">
    <source>
        <dbReference type="ARBA" id="ARBA00023136"/>
    </source>
</evidence>
<dbReference type="SUPFAM" id="SSF56935">
    <property type="entry name" value="Porins"/>
    <property type="match status" value="1"/>
</dbReference>
<dbReference type="RefSeq" id="WP_379045184.1">
    <property type="nucleotide sequence ID" value="NZ_JBHSKW010000051.1"/>
</dbReference>
<dbReference type="Pfam" id="PF00593">
    <property type="entry name" value="TonB_dep_Rec_b-barrel"/>
    <property type="match status" value="1"/>
</dbReference>